<dbReference type="Proteomes" id="UP000717515">
    <property type="component" value="Unassembled WGS sequence"/>
</dbReference>
<organism evidence="2 3">
    <name type="scientific">Mortierella alpina</name>
    <name type="common">Oleaginous fungus</name>
    <name type="synonym">Mortierella renispora</name>
    <dbReference type="NCBI Taxonomy" id="64518"/>
    <lineage>
        <taxon>Eukaryota</taxon>
        <taxon>Fungi</taxon>
        <taxon>Fungi incertae sedis</taxon>
        <taxon>Mucoromycota</taxon>
        <taxon>Mortierellomycotina</taxon>
        <taxon>Mortierellomycetes</taxon>
        <taxon>Mortierellales</taxon>
        <taxon>Mortierellaceae</taxon>
        <taxon>Mortierella</taxon>
    </lineage>
</organism>
<reference evidence="2" key="1">
    <citation type="submission" date="2021-07" db="EMBL/GenBank/DDBJ databases">
        <title>Draft genome of Mortierella alpina, strain LL118, isolated from an aspen leaf litter sample.</title>
        <authorList>
            <person name="Yang S."/>
            <person name="Vinatzer B.A."/>
        </authorList>
    </citation>
    <scope>NUCLEOTIDE SEQUENCE</scope>
    <source>
        <strain evidence="2">LL118</strain>
    </source>
</reference>
<feature type="region of interest" description="Disordered" evidence="1">
    <location>
        <begin position="115"/>
        <end position="255"/>
    </location>
</feature>
<evidence type="ECO:0000256" key="1">
    <source>
        <dbReference type="SAM" id="MobiDB-lite"/>
    </source>
</evidence>
<feature type="compositionally biased region" description="Polar residues" evidence="1">
    <location>
        <begin position="501"/>
        <end position="516"/>
    </location>
</feature>
<feature type="compositionally biased region" description="Basic and acidic residues" evidence="1">
    <location>
        <begin position="169"/>
        <end position="194"/>
    </location>
</feature>
<feature type="compositionally biased region" description="Polar residues" evidence="1">
    <location>
        <begin position="592"/>
        <end position="617"/>
    </location>
</feature>
<feature type="compositionally biased region" description="Polar residues" evidence="1">
    <location>
        <begin position="218"/>
        <end position="236"/>
    </location>
</feature>
<feature type="compositionally biased region" description="Pro residues" evidence="1">
    <location>
        <begin position="400"/>
        <end position="411"/>
    </location>
</feature>
<feature type="compositionally biased region" description="Polar residues" evidence="1">
    <location>
        <begin position="132"/>
        <end position="146"/>
    </location>
</feature>
<sequence length="662" mass="72490">MLKDAKDLAVREIDKLMEHLPSRGHSRVITATTDDRKLAIMKSGPSTQSASLPSIIPPKSLLGHGPSIKQKGTTSRLKSYALTQRLLDQDVRSQVNDISPSVRYDTKLASSLTTVADHLSGGRPGLTKRSRTNSGSGSSLQTTPSATEEPPSKKTPASSAKRSSFYSSAHHERDQVEMQDLDKWESSSDRHQEDVESDLSDYLSTGGRRSRLSRESSATPSIVSLAGTMSISGQDTNTHRPHSRQRHEAQYRRQMHPKLPPSARYSLLGEILTRPELPPTISTPAVIYPGPPAFHTRSTSESRRVARVTPALDAPTTDSLDNPFVTSREPSPVPSSFADITTPDSRTRQTAGTSSPALENDTVNEMRQELAAIKQLVASLVSAREVDLHRANSSPAHLNSPPPAPPPPPSQGTPSTSKKWAPPVSQATQSMQNVLRQLSSSKVQLRKTGSPYFSRISSAVDSSDSSKYTSVAVRSIHEPKTPKDEDFNHLPKTPSKKSRLDPSSTHMNLNWPSPDTVQRADSRLDRAAEELATKQPTLLSRLTVLADEPEAMARSSSSSPSPSTVQEDTGAASQAPGLRNRNGVAARLVESHQLTTRPRYSPLQRSMTDPTQLNSRKLSFRARESQPVADNKHVSFQSLAQDHDNERRWYLESDTDGWRVSQ</sequence>
<feature type="region of interest" description="Disordered" evidence="1">
    <location>
        <begin position="464"/>
        <end position="518"/>
    </location>
</feature>
<name>A0A9P8CVI9_MORAP</name>
<feature type="compositionally biased region" description="Polar residues" evidence="1">
    <location>
        <begin position="316"/>
        <end position="329"/>
    </location>
</feature>
<accession>A0A9P8CVI9</accession>
<comment type="caution">
    <text evidence="2">The sequence shown here is derived from an EMBL/GenBank/DDBJ whole genome shotgun (WGS) entry which is preliminary data.</text>
</comment>
<gene>
    <name evidence="2" type="ORF">KVV02_008308</name>
</gene>
<evidence type="ECO:0000313" key="3">
    <source>
        <dbReference type="Proteomes" id="UP000717515"/>
    </source>
</evidence>
<proteinExistence type="predicted"/>
<feature type="compositionally biased region" description="Polar residues" evidence="1">
    <location>
        <begin position="338"/>
        <end position="362"/>
    </location>
</feature>
<feature type="region of interest" description="Disordered" evidence="1">
    <location>
        <begin position="288"/>
        <end position="362"/>
    </location>
</feature>
<evidence type="ECO:0000313" key="2">
    <source>
        <dbReference type="EMBL" id="KAG9321983.1"/>
    </source>
</evidence>
<feature type="compositionally biased region" description="Basic and acidic residues" evidence="1">
    <location>
        <begin position="475"/>
        <end position="489"/>
    </location>
</feature>
<protein>
    <submittedName>
        <fullName evidence="2">Uncharacterized protein</fullName>
    </submittedName>
</protein>
<dbReference type="AlphaFoldDB" id="A0A9P8CVI9"/>
<feature type="compositionally biased region" description="Low complexity" evidence="1">
    <location>
        <begin position="157"/>
        <end position="168"/>
    </location>
</feature>
<feature type="region of interest" description="Disordered" evidence="1">
    <location>
        <begin position="549"/>
        <end position="646"/>
    </location>
</feature>
<feature type="region of interest" description="Disordered" evidence="1">
    <location>
        <begin position="388"/>
        <end position="432"/>
    </location>
</feature>
<dbReference type="EMBL" id="JAIFTL010000172">
    <property type="protein sequence ID" value="KAG9321983.1"/>
    <property type="molecule type" value="Genomic_DNA"/>
</dbReference>
<feature type="region of interest" description="Disordered" evidence="1">
    <location>
        <begin position="43"/>
        <end position="75"/>
    </location>
</feature>